<evidence type="ECO:0000256" key="1">
    <source>
        <dbReference type="SAM" id="MobiDB-lite"/>
    </source>
</evidence>
<name>A0A0V0Z4W0_9BILA</name>
<sequence>MTNNSVNPAHGKAKTVAGATSQGSVSDNRVCFTFSYPGPFKCQACKHVEAVFARIVNHCTHHNVVVNGLTCSICQKHYKTVNAVASHFIHCKKQANSVPAPATYPLLRLLRTFAPHVVALVSDCMRSGSTRPLSWRLPRDRKITDGLSINCMIWREPAPHRWLRWLGKVSDNTAKYLRKKVLATESSELKPHACTSSSPSTDCVDCNGENSPRGLKNLTKVGHNTPFWKIRKLIKALEASLTSNNTEMEGLINFLIKKSSTLVMRLINITQTGLPVSLPRFCLPVAMVVTPLPLLTRVKTFRRQREIAANGNVPTTRPSIRSSGETRNVLRPTSSRNSPFRPGIDAAPFKSKRPPNTENILSPISAEKMSAKRSSGDLDGVQVSRLRKCDPVCLAKAFNCFFLARYIPPQLKDCRTTLIPKTDNPRPDAEDYRPITIASCIYRLFSKIVTRRLENCVTILL</sequence>
<comment type="caution">
    <text evidence="2">The sequence shown here is derived from an EMBL/GenBank/DDBJ whole genome shotgun (WGS) entry which is preliminary data.</text>
</comment>
<dbReference type="STRING" id="990121.A0A0V0Z4W0"/>
<evidence type="ECO:0000313" key="2">
    <source>
        <dbReference type="EMBL" id="KRY07607.1"/>
    </source>
</evidence>
<gene>
    <name evidence="2" type="ORF">T12_1105</name>
</gene>
<feature type="compositionally biased region" description="Polar residues" evidence="1">
    <location>
        <begin position="312"/>
        <end position="338"/>
    </location>
</feature>
<keyword evidence="3" id="KW-1185">Reference proteome</keyword>
<organism evidence="2 3">
    <name type="scientific">Trichinella patagoniensis</name>
    <dbReference type="NCBI Taxonomy" id="990121"/>
    <lineage>
        <taxon>Eukaryota</taxon>
        <taxon>Metazoa</taxon>
        <taxon>Ecdysozoa</taxon>
        <taxon>Nematoda</taxon>
        <taxon>Enoplea</taxon>
        <taxon>Dorylaimia</taxon>
        <taxon>Trichinellida</taxon>
        <taxon>Trichinellidae</taxon>
        <taxon>Trichinella</taxon>
    </lineage>
</organism>
<proteinExistence type="predicted"/>
<evidence type="ECO:0000313" key="3">
    <source>
        <dbReference type="Proteomes" id="UP000054783"/>
    </source>
</evidence>
<accession>A0A0V0Z4W0</accession>
<dbReference type="EMBL" id="JYDQ01000433">
    <property type="protein sequence ID" value="KRY07607.1"/>
    <property type="molecule type" value="Genomic_DNA"/>
</dbReference>
<dbReference type="OrthoDB" id="410104at2759"/>
<dbReference type="AlphaFoldDB" id="A0A0V0Z4W0"/>
<dbReference type="Proteomes" id="UP000054783">
    <property type="component" value="Unassembled WGS sequence"/>
</dbReference>
<reference evidence="2 3" key="1">
    <citation type="submission" date="2015-01" db="EMBL/GenBank/DDBJ databases">
        <title>Evolution of Trichinella species and genotypes.</title>
        <authorList>
            <person name="Korhonen P.K."/>
            <person name="Edoardo P."/>
            <person name="Giuseppe L.R."/>
            <person name="Gasser R.B."/>
        </authorList>
    </citation>
    <scope>NUCLEOTIDE SEQUENCE [LARGE SCALE GENOMIC DNA]</scope>
    <source>
        <strain evidence="2">ISS2496</strain>
    </source>
</reference>
<protein>
    <submittedName>
        <fullName evidence="2">Retrovirus-related Pol polyprotein from type-1 retrotransposable element</fullName>
    </submittedName>
</protein>
<feature type="region of interest" description="Disordered" evidence="1">
    <location>
        <begin position="312"/>
        <end position="366"/>
    </location>
</feature>